<sequence>MNLFDVADVYIKRIVNSTIKPSHEGLTTTMTSPMIGAGAMYGNTSSRIKALLLDKDTISTISMCATQSELLKNEIFLIDTIENKNRDVMRHLKCLVYIKPVEESIQCLIDELNNPKYGEYHVFFNNLISKSQLERLAEADNLEVVVKVEEIFQDYQILNEDLFSFEMTLGSSFHDNRKLFRGDDLSIWDPTSLKNCSNSLISVLLSLKLRPEIKFDSHSKLCSKLAHEINNEINKNDKNLFDFPKMDVPPILLILDRKMDPMTALLQPWTYRSMINEYIGIKRNIVDLSSVPNIDKELLKVTLTSKQDPFYHDSMYLNFGELGDKIKIYVNDYKKITKSNSKIETIDDIKQFIEKFPEFKKISGNVSKHMAIISELDRQLKIKDIWDISEIEQNLSVFKDDDEDYKKLTEKILINPDIDFFYKVKLCCIYYLRYCHDGSNEPRINAIINKLKTQGISLDELSIFENFRKQINFVNKRENEMEQSNDINGDITNVSNNNSKDTTMTHDLLSDILKKFNSKMESAKNMQKNRNRNAGNTNNTNEDNVYLQHIPELSHLLSDLSMGQLSETRYKTLTTRSGNVARNKKNNQPVQDVVVFVVGGTTFEEARFVHQFNDTMKGKIRIILGGTSILSTKDYLNSFS</sequence>
<evidence type="ECO:0000256" key="1">
    <source>
        <dbReference type="ARBA" id="ARBA00009884"/>
    </source>
</evidence>
<dbReference type="GO" id="GO:0007035">
    <property type="term" value="P:vacuolar acidification"/>
    <property type="evidence" value="ECO:0007669"/>
    <property type="project" value="EnsemblFungi"/>
</dbReference>
<protein>
    <recommendedName>
        <fullName evidence="5">Vacuolar protein sorting-associated protein 45</fullName>
    </recommendedName>
</protein>
<dbReference type="GO" id="GO:0031201">
    <property type="term" value="C:SNARE complex"/>
    <property type="evidence" value="ECO:0007669"/>
    <property type="project" value="EnsemblFungi"/>
</dbReference>
<dbReference type="GO" id="GO:0048210">
    <property type="term" value="P:Golgi vesicle fusion to target membrane"/>
    <property type="evidence" value="ECO:0007669"/>
    <property type="project" value="EnsemblFungi"/>
</dbReference>
<comment type="similarity">
    <text evidence="1">Belongs to the STXBP/unc-18/SEC1 family.</text>
</comment>
<dbReference type="OMA" id="VQVTRHC"/>
<dbReference type="GO" id="GO:0006896">
    <property type="term" value="P:Golgi to vacuole transport"/>
    <property type="evidence" value="ECO:0007669"/>
    <property type="project" value="EnsemblFungi"/>
</dbReference>
<dbReference type="HOGENOM" id="CLU_013933_3_1_1"/>
<dbReference type="GO" id="GO:0005829">
    <property type="term" value="C:cytosol"/>
    <property type="evidence" value="ECO:0007669"/>
    <property type="project" value="EnsemblFungi"/>
</dbReference>
<dbReference type="Gene3D" id="3.90.830.10">
    <property type="entry name" value="Syntaxin Binding Protein 1, Chain A, domain 2"/>
    <property type="match status" value="1"/>
</dbReference>
<dbReference type="InterPro" id="IPR043127">
    <property type="entry name" value="Sec-1-like_dom3a"/>
</dbReference>
<dbReference type="GO" id="GO:0000149">
    <property type="term" value="F:SNARE binding"/>
    <property type="evidence" value="ECO:0007669"/>
    <property type="project" value="EnsemblFungi"/>
</dbReference>
<evidence type="ECO:0008006" key="5">
    <source>
        <dbReference type="Google" id="ProtNLM"/>
    </source>
</evidence>
<dbReference type="STRING" id="1071378.G0WCM9"/>
<dbReference type="GO" id="GO:0000011">
    <property type="term" value="P:vacuole inheritance"/>
    <property type="evidence" value="ECO:0007669"/>
    <property type="project" value="EnsemblFungi"/>
</dbReference>
<evidence type="ECO:0000313" key="4">
    <source>
        <dbReference type="Proteomes" id="UP000000689"/>
    </source>
</evidence>
<feature type="region of interest" description="Disordered" evidence="2">
    <location>
        <begin position="521"/>
        <end position="542"/>
    </location>
</feature>
<dbReference type="InterPro" id="IPR027482">
    <property type="entry name" value="Sec1-like_dom2"/>
</dbReference>
<dbReference type="GO" id="GO:0000139">
    <property type="term" value="C:Golgi membrane"/>
    <property type="evidence" value="ECO:0007669"/>
    <property type="project" value="EnsemblFungi"/>
</dbReference>
<keyword evidence="4" id="KW-1185">Reference proteome</keyword>
<dbReference type="GO" id="GO:0035543">
    <property type="term" value="P:positive regulation of SNARE complex assembly"/>
    <property type="evidence" value="ECO:0007669"/>
    <property type="project" value="EnsemblFungi"/>
</dbReference>
<dbReference type="AlphaFoldDB" id="G0WCM9"/>
<accession>G0WCM9</accession>
<dbReference type="eggNOG" id="KOG1299">
    <property type="taxonomic scope" value="Eukaryota"/>
</dbReference>
<dbReference type="Gene3D" id="3.40.50.2060">
    <property type="match status" value="1"/>
</dbReference>
<evidence type="ECO:0000256" key="2">
    <source>
        <dbReference type="SAM" id="MobiDB-lite"/>
    </source>
</evidence>
<dbReference type="Proteomes" id="UP000000689">
    <property type="component" value="Chromosome 6"/>
</dbReference>
<dbReference type="KEGG" id="ndi:NDAI_0F02220"/>
<dbReference type="OrthoDB" id="10266265at2759"/>
<dbReference type="PANTHER" id="PTHR11679">
    <property type="entry name" value="VESICLE PROTEIN SORTING-ASSOCIATED"/>
    <property type="match status" value="1"/>
</dbReference>
<dbReference type="GO" id="GO:0006895">
    <property type="term" value="P:Golgi to endosome transport"/>
    <property type="evidence" value="ECO:0007669"/>
    <property type="project" value="EnsemblFungi"/>
</dbReference>
<dbReference type="SUPFAM" id="SSF56815">
    <property type="entry name" value="Sec1/munc18-like (SM) proteins"/>
    <property type="match status" value="1"/>
</dbReference>
<proteinExistence type="inferred from homology"/>
<dbReference type="GO" id="GO:0051082">
    <property type="term" value="F:unfolded protein binding"/>
    <property type="evidence" value="ECO:0007669"/>
    <property type="project" value="EnsemblFungi"/>
</dbReference>
<dbReference type="InterPro" id="IPR001619">
    <property type="entry name" value="Sec1-like"/>
</dbReference>
<reference evidence="3 4" key="1">
    <citation type="journal article" date="2011" name="Proc. Natl. Acad. Sci. U.S.A.">
        <title>Evolutionary erosion of yeast sex chromosomes by mating-type switching accidents.</title>
        <authorList>
            <person name="Gordon J.L."/>
            <person name="Armisen D."/>
            <person name="Proux-Wera E."/>
            <person name="Oheigeartaigh S.S."/>
            <person name="Byrne K.P."/>
            <person name="Wolfe K.H."/>
        </authorList>
    </citation>
    <scope>NUCLEOTIDE SEQUENCE [LARGE SCALE GENOMIC DNA]</scope>
    <source>
        <strain evidence="4">ATCC 10597 / BCRC 20456 / CBS 421 / NBRC 0211 / NRRL Y-12639</strain>
    </source>
</reference>
<name>G0WCM9_NAUDC</name>
<dbReference type="Pfam" id="PF00995">
    <property type="entry name" value="Sec1"/>
    <property type="match status" value="1"/>
</dbReference>
<dbReference type="GO" id="GO:0032258">
    <property type="term" value="P:cytoplasm to vacuole targeting by the Cvt pathway"/>
    <property type="evidence" value="ECO:0007669"/>
    <property type="project" value="EnsemblFungi"/>
</dbReference>
<dbReference type="RefSeq" id="XP_003670783.1">
    <property type="nucleotide sequence ID" value="XM_003670735.1"/>
</dbReference>
<dbReference type="Gene3D" id="3.40.50.1910">
    <property type="match status" value="1"/>
</dbReference>
<evidence type="ECO:0000313" key="3">
    <source>
        <dbReference type="EMBL" id="CCD25540.1"/>
    </source>
</evidence>
<organism evidence="3 4">
    <name type="scientific">Naumovozyma dairenensis (strain ATCC 10597 / BCRC 20456 / CBS 421 / NBRC 0211 / NRRL Y-12639)</name>
    <name type="common">Saccharomyces dairenensis</name>
    <dbReference type="NCBI Taxonomy" id="1071378"/>
    <lineage>
        <taxon>Eukaryota</taxon>
        <taxon>Fungi</taxon>
        <taxon>Dikarya</taxon>
        <taxon>Ascomycota</taxon>
        <taxon>Saccharomycotina</taxon>
        <taxon>Saccharomycetes</taxon>
        <taxon>Saccharomycetales</taxon>
        <taxon>Saccharomycetaceae</taxon>
        <taxon>Naumovozyma</taxon>
    </lineage>
</organism>
<dbReference type="Gene3D" id="1.25.40.60">
    <property type="match status" value="1"/>
</dbReference>
<dbReference type="GeneID" id="11496878"/>
<dbReference type="PIRSF" id="PIRSF005715">
    <property type="entry name" value="VPS45_Sec1"/>
    <property type="match status" value="1"/>
</dbReference>
<dbReference type="InterPro" id="IPR036045">
    <property type="entry name" value="Sec1-like_sf"/>
</dbReference>
<feature type="compositionally biased region" description="Low complexity" evidence="2">
    <location>
        <begin position="532"/>
        <end position="542"/>
    </location>
</feature>
<dbReference type="EMBL" id="HE580272">
    <property type="protein sequence ID" value="CCD25540.1"/>
    <property type="molecule type" value="Genomic_DNA"/>
</dbReference>
<dbReference type="InterPro" id="IPR043154">
    <property type="entry name" value="Sec-1-like_dom1"/>
</dbReference>
<gene>
    <name evidence="3" type="primary">NDAI0F02220</name>
    <name evidence="3" type="ordered locus">NDAI_0F02220</name>
</gene>